<dbReference type="Proteomes" id="UP000613160">
    <property type="component" value="Unassembled WGS sequence"/>
</dbReference>
<protein>
    <submittedName>
        <fullName evidence="1">Uncharacterized protein</fullName>
    </submittedName>
</protein>
<dbReference type="EMBL" id="BMJJ01000003">
    <property type="protein sequence ID" value="GGD12008.1"/>
    <property type="molecule type" value="Genomic_DNA"/>
</dbReference>
<evidence type="ECO:0000313" key="1">
    <source>
        <dbReference type="EMBL" id="GGD12008.1"/>
    </source>
</evidence>
<comment type="caution">
    <text evidence="1">The sequence shown here is derived from an EMBL/GenBank/DDBJ whole genome shotgun (WGS) entry which is preliminary data.</text>
</comment>
<accession>A0A917D9B0</accession>
<keyword evidence="2" id="KW-1185">Reference proteome</keyword>
<name>A0A917D9B0_9HYPH</name>
<dbReference type="AlphaFoldDB" id="A0A917D9B0"/>
<reference evidence="1" key="1">
    <citation type="journal article" date="2014" name="Int. J. Syst. Evol. Microbiol.">
        <title>Complete genome sequence of Corynebacterium casei LMG S-19264T (=DSM 44701T), isolated from a smear-ripened cheese.</title>
        <authorList>
            <consortium name="US DOE Joint Genome Institute (JGI-PGF)"/>
            <person name="Walter F."/>
            <person name="Albersmeier A."/>
            <person name="Kalinowski J."/>
            <person name="Ruckert C."/>
        </authorList>
    </citation>
    <scope>NUCLEOTIDE SEQUENCE</scope>
    <source>
        <strain evidence="1">CGMCC 1.15493</strain>
    </source>
</reference>
<sequence>MSPFALAKAAIQGIEARVPSKENAQNFIDRIFASTLKNSSDTPEVSDFFDVRTVKYDDFDNVQNKKSIISLIDRRGGSDSFVESDVQKIKRRQPFGNFGINTISIFGTPDEYDETYSIYNHCKLESVHVGIYFEPKFMALSRVYSEIVFLPRLTECLILTCNSKELRSGWGTFNEYEGTKKWSWSHHSWVDDPTEVAAKYVSNPYVFTKKYVLSFGEEVGEK</sequence>
<reference evidence="1" key="2">
    <citation type="submission" date="2020-09" db="EMBL/GenBank/DDBJ databases">
        <authorList>
            <person name="Sun Q."/>
            <person name="Zhou Y."/>
        </authorList>
    </citation>
    <scope>NUCLEOTIDE SEQUENCE</scope>
    <source>
        <strain evidence="1">CGMCC 1.15493</strain>
    </source>
</reference>
<organism evidence="1 2">
    <name type="scientific">Aureimonas glaciei</name>
    <dbReference type="NCBI Taxonomy" id="1776957"/>
    <lineage>
        <taxon>Bacteria</taxon>
        <taxon>Pseudomonadati</taxon>
        <taxon>Pseudomonadota</taxon>
        <taxon>Alphaproteobacteria</taxon>
        <taxon>Hyphomicrobiales</taxon>
        <taxon>Aurantimonadaceae</taxon>
        <taxon>Aureimonas</taxon>
    </lineage>
</organism>
<proteinExistence type="predicted"/>
<gene>
    <name evidence="1" type="ORF">GCM10011335_13670</name>
</gene>
<evidence type="ECO:0000313" key="2">
    <source>
        <dbReference type="Proteomes" id="UP000613160"/>
    </source>
</evidence>